<name>A0A8B6G985_MYTGA</name>
<organism evidence="3 4">
    <name type="scientific">Mytilus galloprovincialis</name>
    <name type="common">Mediterranean mussel</name>
    <dbReference type="NCBI Taxonomy" id="29158"/>
    <lineage>
        <taxon>Eukaryota</taxon>
        <taxon>Metazoa</taxon>
        <taxon>Spiralia</taxon>
        <taxon>Lophotrochozoa</taxon>
        <taxon>Mollusca</taxon>
        <taxon>Bivalvia</taxon>
        <taxon>Autobranchia</taxon>
        <taxon>Pteriomorphia</taxon>
        <taxon>Mytilida</taxon>
        <taxon>Mytiloidea</taxon>
        <taxon>Mytilidae</taxon>
        <taxon>Mytilinae</taxon>
        <taxon>Mytilus</taxon>
    </lineage>
</organism>
<feature type="coiled-coil region" evidence="1">
    <location>
        <begin position="94"/>
        <end position="135"/>
    </location>
</feature>
<evidence type="ECO:0000256" key="2">
    <source>
        <dbReference type="SAM" id="SignalP"/>
    </source>
</evidence>
<dbReference type="AlphaFoldDB" id="A0A8B6G985"/>
<comment type="caution">
    <text evidence="3">The sequence shown here is derived from an EMBL/GenBank/DDBJ whole genome shotgun (WGS) entry which is preliminary data.</text>
</comment>
<keyword evidence="1" id="KW-0175">Coiled coil</keyword>
<sequence>MLHLLAFSIIVSNVGGFLLDNSPNIGGQVTSTNQYLTLSEFYEEKKLQQQESEHLQQQTNKLRHDVDRNLALLMTQLQQKFDSLQKSIVDEGKLNETKQNMLLLQQKYQTLEHNYNRLQHEHAILQNSYNKMDNEITKSNNRSYLCEEKVRSQGEELYGMKNKSLQIERNVAALRQMANIKPLIEIITLQNTVKSLVSQTNALSMKEQARSQDFLALFNMTVGTTKTLTELSSNVNNRLYEVWQNQTEAIAAIENNMTSHLQSFEINQNKSFLRLENVMHAAENSAIGTHDLLQRQINKSVEKGRLIKY</sequence>
<keyword evidence="4" id="KW-1185">Reference proteome</keyword>
<feature type="chain" id="PRO_5032763595" evidence="2">
    <location>
        <begin position="17"/>
        <end position="309"/>
    </location>
</feature>
<feature type="signal peptide" evidence="2">
    <location>
        <begin position="1"/>
        <end position="16"/>
    </location>
</feature>
<keyword evidence="2" id="KW-0732">Signal</keyword>
<evidence type="ECO:0000313" key="3">
    <source>
        <dbReference type="EMBL" id="VDI60587.1"/>
    </source>
</evidence>
<dbReference type="Proteomes" id="UP000596742">
    <property type="component" value="Unassembled WGS sequence"/>
</dbReference>
<dbReference type="EMBL" id="UYJE01008061">
    <property type="protein sequence ID" value="VDI60587.1"/>
    <property type="molecule type" value="Genomic_DNA"/>
</dbReference>
<proteinExistence type="predicted"/>
<accession>A0A8B6G985</accession>
<gene>
    <name evidence="3" type="ORF">MGAL_10B017935</name>
</gene>
<dbReference type="OrthoDB" id="10380157at2759"/>
<reference evidence="3" key="1">
    <citation type="submission" date="2018-11" db="EMBL/GenBank/DDBJ databases">
        <authorList>
            <person name="Alioto T."/>
            <person name="Alioto T."/>
        </authorList>
    </citation>
    <scope>NUCLEOTIDE SEQUENCE</scope>
</reference>
<protein>
    <submittedName>
        <fullName evidence="3">Uncharacterized protein</fullName>
    </submittedName>
</protein>
<evidence type="ECO:0000313" key="4">
    <source>
        <dbReference type="Proteomes" id="UP000596742"/>
    </source>
</evidence>
<evidence type="ECO:0000256" key="1">
    <source>
        <dbReference type="SAM" id="Coils"/>
    </source>
</evidence>